<dbReference type="GeneID" id="24111706"/>
<feature type="region of interest" description="Disordered" evidence="1">
    <location>
        <begin position="43"/>
        <end position="116"/>
    </location>
</feature>
<dbReference type="eggNOG" id="KOG1674">
    <property type="taxonomic scope" value="Eukaryota"/>
</dbReference>
<dbReference type="PANTHER" id="PTHR15615:SF36">
    <property type="entry name" value="PHO85 CYCLIN-5"/>
    <property type="match status" value="1"/>
</dbReference>
<feature type="compositionally biased region" description="Polar residues" evidence="1">
    <location>
        <begin position="88"/>
        <end position="114"/>
    </location>
</feature>
<dbReference type="STRING" id="1305764.R9PL96"/>
<dbReference type="CDD" id="cd20557">
    <property type="entry name" value="CYCLIN_ScPCL1-like"/>
    <property type="match status" value="1"/>
</dbReference>
<dbReference type="Pfam" id="PF08613">
    <property type="entry name" value="Cyclin"/>
    <property type="match status" value="1"/>
</dbReference>
<evidence type="ECO:0000313" key="3">
    <source>
        <dbReference type="Proteomes" id="UP000014071"/>
    </source>
</evidence>
<dbReference type="Gene3D" id="1.10.472.10">
    <property type="entry name" value="Cyclin-like"/>
    <property type="match status" value="1"/>
</dbReference>
<dbReference type="InterPro" id="IPR013922">
    <property type="entry name" value="Cyclin_PHO80-like"/>
</dbReference>
<dbReference type="GO" id="GO:0016538">
    <property type="term" value="F:cyclin-dependent protein serine/threonine kinase regulator activity"/>
    <property type="evidence" value="ECO:0007669"/>
    <property type="project" value="TreeGrafter"/>
</dbReference>
<sequence>MVVDGASLPISHFVELNGYNLASHTIALEQSVLGKPHLSSTHNDFALQPPTVCGKRSRSNSDASSSSSSATSTSNHASVFSPDDDSSESAFGSQFSVGEQTPSSSRKGSMSQHEQLADWPADVLAASHAASQSERERCVKRIRQLEGKVVKLASEFVTAASQPATSDEINVAPAVAAPRAVPAPSISPASSSSSSSSSTDSSKTALVDCLVDASCRTLDRIWNASAPAAACDLAKGKDAFPLQCFVRETLRRGRTSCSTLQAALLYCVRLGQATEKSRQLTLRQSTRAAGIDVDVEEQACSPLHGMTKEELCIIRCPRRMFLASVITASKFVQDRCYSNKAWSKISGLTVKDLGKLERAFLKAIDYRLMVSDGEWETWTAELKRAHSAQNVVSAEAGDVAGRRSSLSRSQSDNVNNAAISPDTELRAASPCVPSQVQPKYRRVGDAQQPSLAEDIALPFPRAAGGVVVSAEI</sequence>
<dbReference type="RefSeq" id="XP_012192427.1">
    <property type="nucleotide sequence ID" value="XM_012337037.1"/>
</dbReference>
<feature type="compositionally biased region" description="Low complexity" evidence="1">
    <location>
        <begin position="60"/>
        <end position="75"/>
    </location>
</feature>
<dbReference type="PANTHER" id="PTHR15615">
    <property type="match status" value="1"/>
</dbReference>
<proteinExistence type="predicted"/>
<dbReference type="AlphaFoldDB" id="R9PL96"/>
<dbReference type="HOGENOM" id="CLU_508248_0_0_1"/>
<dbReference type="GO" id="GO:0000307">
    <property type="term" value="C:cyclin-dependent protein kinase holoenzyme complex"/>
    <property type="evidence" value="ECO:0007669"/>
    <property type="project" value="TreeGrafter"/>
</dbReference>
<accession>R9PL96</accession>
<name>R9PL96_PSEHS</name>
<evidence type="ECO:0008006" key="4">
    <source>
        <dbReference type="Google" id="ProtNLM"/>
    </source>
</evidence>
<feature type="region of interest" description="Disordered" evidence="1">
    <location>
        <begin position="181"/>
        <end position="201"/>
    </location>
</feature>
<dbReference type="EMBL" id="DF238821">
    <property type="protein sequence ID" value="GAC98840.1"/>
    <property type="molecule type" value="Genomic_DNA"/>
</dbReference>
<keyword evidence="3" id="KW-1185">Reference proteome</keyword>
<feature type="compositionally biased region" description="Polar residues" evidence="1">
    <location>
        <begin position="404"/>
        <end position="418"/>
    </location>
</feature>
<dbReference type="Proteomes" id="UP000014071">
    <property type="component" value="Unassembled WGS sequence"/>
</dbReference>
<organism evidence="2 3">
    <name type="scientific">Pseudozyma hubeiensis (strain SY62)</name>
    <name type="common">Yeast</name>
    <dbReference type="NCBI Taxonomy" id="1305764"/>
    <lineage>
        <taxon>Eukaryota</taxon>
        <taxon>Fungi</taxon>
        <taxon>Dikarya</taxon>
        <taxon>Basidiomycota</taxon>
        <taxon>Ustilaginomycotina</taxon>
        <taxon>Ustilaginomycetes</taxon>
        <taxon>Ustilaginales</taxon>
        <taxon>Ustilaginaceae</taxon>
        <taxon>Pseudozyma</taxon>
    </lineage>
</organism>
<gene>
    <name evidence="2" type="ORF">PHSY_006435</name>
</gene>
<dbReference type="GO" id="GO:0005634">
    <property type="term" value="C:nucleus"/>
    <property type="evidence" value="ECO:0007669"/>
    <property type="project" value="TreeGrafter"/>
</dbReference>
<dbReference type="GO" id="GO:0019901">
    <property type="term" value="F:protein kinase binding"/>
    <property type="evidence" value="ECO:0007669"/>
    <property type="project" value="InterPro"/>
</dbReference>
<protein>
    <recommendedName>
        <fullName evidence="4">Cyclin</fullName>
    </recommendedName>
</protein>
<evidence type="ECO:0000256" key="1">
    <source>
        <dbReference type="SAM" id="MobiDB-lite"/>
    </source>
</evidence>
<dbReference type="OrthoDB" id="286814at2759"/>
<feature type="region of interest" description="Disordered" evidence="1">
    <location>
        <begin position="402"/>
        <end position="422"/>
    </location>
</feature>
<evidence type="ECO:0000313" key="2">
    <source>
        <dbReference type="EMBL" id="GAC98840.1"/>
    </source>
</evidence>
<reference evidence="3" key="1">
    <citation type="journal article" date="2013" name="Genome Announc.">
        <title>Draft genome sequence of the basidiomycetous yeast-like fungus Pseudozyma hubeiensis SY62, which produces an abundant amount of the biosurfactant mannosylerythritol lipids.</title>
        <authorList>
            <person name="Konishi M."/>
            <person name="Hatada Y."/>
            <person name="Horiuchi J."/>
        </authorList>
    </citation>
    <scope>NUCLEOTIDE SEQUENCE [LARGE SCALE GENOMIC DNA]</scope>
    <source>
        <strain evidence="3">SY62</strain>
    </source>
</reference>